<keyword evidence="3" id="KW-0804">Transcription</keyword>
<keyword evidence="1" id="KW-0805">Transcription regulation</keyword>
<dbReference type="InterPro" id="IPR050204">
    <property type="entry name" value="AraC_XylS_family_regulators"/>
</dbReference>
<organism evidence="5 6">
    <name type="scientific">Roseobacter litoralis (strain ATCC 49566 / DSM 6996 / JCM 21268 / NBRC 15278 / OCh 149)</name>
    <dbReference type="NCBI Taxonomy" id="391595"/>
    <lineage>
        <taxon>Bacteria</taxon>
        <taxon>Pseudomonadati</taxon>
        <taxon>Pseudomonadota</taxon>
        <taxon>Alphaproteobacteria</taxon>
        <taxon>Rhodobacterales</taxon>
        <taxon>Roseobacteraceae</taxon>
        <taxon>Roseobacter</taxon>
    </lineage>
</organism>
<dbReference type="InterPro" id="IPR009057">
    <property type="entry name" value="Homeodomain-like_sf"/>
</dbReference>
<evidence type="ECO:0000256" key="3">
    <source>
        <dbReference type="ARBA" id="ARBA00023163"/>
    </source>
</evidence>
<dbReference type="HOGENOM" id="CLU_1884220_0_0_5"/>
<dbReference type="SUPFAM" id="SSF46689">
    <property type="entry name" value="Homeodomain-like"/>
    <property type="match status" value="1"/>
</dbReference>
<dbReference type="InterPro" id="IPR018060">
    <property type="entry name" value="HTH_AraC"/>
</dbReference>
<dbReference type="EMBL" id="CP002623">
    <property type="protein sequence ID" value="AEI94106.1"/>
    <property type="molecule type" value="Genomic_DNA"/>
</dbReference>
<dbReference type="GO" id="GO:0003700">
    <property type="term" value="F:DNA-binding transcription factor activity"/>
    <property type="evidence" value="ECO:0007669"/>
    <property type="project" value="InterPro"/>
</dbReference>
<dbReference type="Pfam" id="PF12833">
    <property type="entry name" value="HTH_18"/>
    <property type="match status" value="1"/>
</dbReference>
<dbReference type="eggNOG" id="COG4977">
    <property type="taxonomic scope" value="Bacteria"/>
</dbReference>
<dbReference type="GO" id="GO:0043565">
    <property type="term" value="F:sequence-specific DNA binding"/>
    <property type="evidence" value="ECO:0007669"/>
    <property type="project" value="InterPro"/>
</dbReference>
<dbReference type="AlphaFoldDB" id="F7ZLQ5"/>
<dbReference type="Proteomes" id="UP000001353">
    <property type="component" value="Chromosome"/>
</dbReference>
<accession>F7ZLQ5</accession>
<gene>
    <name evidence="5" type="ordered locus">RLO149_c021300</name>
</gene>
<protein>
    <submittedName>
        <fullName evidence="5">HTH-type transcriptional regulator</fullName>
    </submittedName>
</protein>
<proteinExistence type="predicted"/>
<evidence type="ECO:0000313" key="6">
    <source>
        <dbReference type="Proteomes" id="UP000001353"/>
    </source>
</evidence>
<keyword evidence="6" id="KW-1185">Reference proteome</keyword>
<evidence type="ECO:0000313" key="5">
    <source>
        <dbReference type="EMBL" id="AEI94106.1"/>
    </source>
</evidence>
<dbReference type="PANTHER" id="PTHR46796">
    <property type="entry name" value="HTH-TYPE TRANSCRIPTIONAL ACTIVATOR RHAS-RELATED"/>
    <property type="match status" value="1"/>
</dbReference>
<reference evidence="5 6" key="1">
    <citation type="journal article" date="2011" name="BMC Genomics">
        <title>Comparative genome analysis and genome-guided physiological analysis of Roseobacter litoralis.</title>
        <authorList>
            <person name="Kalhoefer D."/>
            <person name="Thole S."/>
            <person name="Voget S."/>
            <person name="Lehmann R."/>
            <person name="Liesegang H."/>
            <person name="Wollher A."/>
            <person name="Daniel R."/>
            <person name="Simon M."/>
            <person name="Brinkhoff T."/>
        </authorList>
    </citation>
    <scope>NUCLEOTIDE SEQUENCE [LARGE SCALE GENOMIC DNA]</scope>
    <source>
        <strain evidence="6">ATCC 49566 / DSM 6996 / JCM 21268 / NBRC 15278 / OCh 149</strain>
    </source>
</reference>
<dbReference type="KEGG" id="rli:RLO149_c021300"/>
<evidence type="ECO:0000259" key="4">
    <source>
        <dbReference type="PROSITE" id="PS01124"/>
    </source>
</evidence>
<dbReference type="SMART" id="SM00342">
    <property type="entry name" value="HTH_ARAC"/>
    <property type="match status" value="1"/>
</dbReference>
<evidence type="ECO:0000256" key="1">
    <source>
        <dbReference type="ARBA" id="ARBA00023015"/>
    </source>
</evidence>
<dbReference type="STRING" id="391595.RLO149_c021300"/>
<evidence type="ECO:0000256" key="2">
    <source>
        <dbReference type="ARBA" id="ARBA00023125"/>
    </source>
</evidence>
<sequence>MICVWRARSSVFMAPPYAQDTPAMDLSDFQFLRAIDFIEDNLTRDIPLAEMARAVDVPPQRLADGFAAETGCSIDSFRAERRVGIVQQLLRSAGRDMTTGQIAPKVGFADTAALDAVFRAHLGVSVNNYRAGRLG</sequence>
<keyword evidence="2" id="KW-0238">DNA-binding</keyword>
<name>F7ZLQ5_ROSLO</name>
<dbReference type="Gene3D" id="1.10.10.60">
    <property type="entry name" value="Homeodomain-like"/>
    <property type="match status" value="1"/>
</dbReference>
<dbReference type="PROSITE" id="PS01124">
    <property type="entry name" value="HTH_ARAC_FAMILY_2"/>
    <property type="match status" value="1"/>
</dbReference>
<feature type="domain" description="HTH araC/xylS-type" evidence="4">
    <location>
        <begin position="32"/>
        <end position="132"/>
    </location>
</feature>